<evidence type="ECO:0000313" key="3">
    <source>
        <dbReference type="Proteomes" id="UP001217838"/>
    </source>
</evidence>
<dbReference type="Proteomes" id="UP001217838">
    <property type="component" value="Unassembled WGS sequence"/>
</dbReference>
<dbReference type="EMBL" id="JAQNDN010000024">
    <property type="protein sequence ID" value="MDC0674373.1"/>
    <property type="molecule type" value="Genomic_DNA"/>
</dbReference>
<protein>
    <recommendedName>
        <fullName evidence="1">Cyclic-phosphate processing Receiver domain-containing protein</fullName>
    </recommendedName>
</protein>
<reference evidence="2 3" key="1">
    <citation type="submission" date="2022-11" db="EMBL/GenBank/DDBJ databases">
        <title>Minimal conservation of predation-associated metabolite biosynthetic gene clusters underscores biosynthetic potential of Myxococcota including descriptions for ten novel species: Archangium lansinium sp. nov., Myxococcus landrumus sp. nov., Nannocystis bai.</title>
        <authorList>
            <person name="Ahearne A."/>
            <person name="Stevens C."/>
            <person name="Dowd S."/>
        </authorList>
    </citation>
    <scope>NUCLEOTIDE SEQUENCE [LARGE SCALE GENOMIC DNA]</scope>
    <source>
        <strain evidence="2 3">NCELM</strain>
    </source>
</reference>
<accession>A0ABT5BL17</accession>
<organism evidence="2 3">
    <name type="scientific">Nannocystis radixulma</name>
    <dbReference type="NCBI Taxonomy" id="2995305"/>
    <lineage>
        <taxon>Bacteria</taxon>
        <taxon>Pseudomonadati</taxon>
        <taxon>Myxococcota</taxon>
        <taxon>Polyangia</taxon>
        <taxon>Nannocystales</taxon>
        <taxon>Nannocystaceae</taxon>
        <taxon>Nannocystis</taxon>
    </lineage>
</organism>
<dbReference type="InterPro" id="IPR046909">
    <property type="entry name" value="cREC_REC"/>
</dbReference>
<proteinExistence type="predicted"/>
<dbReference type="Pfam" id="PF20274">
    <property type="entry name" value="cREC_REC"/>
    <property type="match status" value="1"/>
</dbReference>
<name>A0ABT5BL17_9BACT</name>
<evidence type="ECO:0000259" key="1">
    <source>
        <dbReference type="Pfam" id="PF20274"/>
    </source>
</evidence>
<gene>
    <name evidence="2" type="ORF">POL58_41880</name>
</gene>
<feature type="domain" description="Cyclic-phosphate processing Receiver" evidence="1">
    <location>
        <begin position="1"/>
        <end position="88"/>
    </location>
</feature>
<dbReference type="RefSeq" id="WP_272008552.1">
    <property type="nucleotide sequence ID" value="NZ_JAQNDN010000024.1"/>
</dbReference>
<evidence type="ECO:0000313" key="2">
    <source>
        <dbReference type="EMBL" id="MDC0674373.1"/>
    </source>
</evidence>
<sequence length="100" mass="10997">MKLFLDDERPAPPGWRLVRWPDEVIALLATCQVTDLSLDHDLGDDARGTGYDVVLWIEEAVATRSFVPPAITVHSANTAARTRMEAGIASIRRLAATPRT</sequence>
<comment type="caution">
    <text evidence="2">The sequence shown here is derived from an EMBL/GenBank/DDBJ whole genome shotgun (WGS) entry which is preliminary data.</text>
</comment>
<keyword evidence="3" id="KW-1185">Reference proteome</keyword>